<feature type="compositionally biased region" description="Low complexity" evidence="1">
    <location>
        <begin position="14"/>
        <end position="23"/>
    </location>
</feature>
<dbReference type="EMBL" id="JAGTJS010000004">
    <property type="protein sequence ID" value="KAH7271050.1"/>
    <property type="molecule type" value="Genomic_DNA"/>
</dbReference>
<sequence>MTNDQATGPEGIPATSASASTSAPNMMVSAPEDPFAAVLALARVTLTSVPASASPPGPGDDARVGGTALPDEWHQDPEHPDRCIEAWRLSTSQNPKRRQAPKHDLYLGHEAWKEWHRKGRRVDPDTGKDNLEVKVKRIEDVWECDNPTVDTPHQFARGIDISRKAGGIEWQPHRLLGPDPGARAPISTSQSFLSTSELPKDFLASTSRGHQPKIPRPSRVGAGWGDHDKFREWQLHGRALTKDMVEDKAWTHQEPATLPFVPGKDAEEDAEDIVVTASLARDDLDQPEPFVDSQRPRTVLECFEARRFGEAAREGRQRGGGQRGRGRGRRGWVFDDSTW</sequence>
<proteinExistence type="predicted"/>
<feature type="region of interest" description="Disordered" evidence="1">
    <location>
        <begin position="310"/>
        <end position="339"/>
    </location>
</feature>
<organism evidence="2 3">
    <name type="scientific">Fusarium solani</name>
    <name type="common">Filamentous fungus</name>
    <dbReference type="NCBI Taxonomy" id="169388"/>
    <lineage>
        <taxon>Eukaryota</taxon>
        <taxon>Fungi</taxon>
        <taxon>Dikarya</taxon>
        <taxon>Ascomycota</taxon>
        <taxon>Pezizomycotina</taxon>
        <taxon>Sordariomycetes</taxon>
        <taxon>Hypocreomycetidae</taxon>
        <taxon>Hypocreales</taxon>
        <taxon>Nectriaceae</taxon>
        <taxon>Fusarium</taxon>
        <taxon>Fusarium solani species complex</taxon>
    </lineage>
</organism>
<name>A0A9P9KYA1_FUSSL</name>
<feature type="region of interest" description="Disordered" evidence="1">
    <location>
        <begin position="1"/>
        <end position="28"/>
    </location>
</feature>
<feature type="region of interest" description="Disordered" evidence="1">
    <location>
        <begin position="49"/>
        <end position="78"/>
    </location>
</feature>
<comment type="caution">
    <text evidence="2">The sequence shown here is derived from an EMBL/GenBank/DDBJ whole genome shotgun (WGS) entry which is preliminary data.</text>
</comment>
<dbReference type="AlphaFoldDB" id="A0A9P9KYA1"/>
<dbReference type="OrthoDB" id="4743586at2759"/>
<accession>A0A9P9KYA1</accession>
<reference evidence="2" key="1">
    <citation type="journal article" date="2021" name="Nat. Commun.">
        <title>Genetic determinants of endophytism in the Arabidopsis root mycobiome.</title>
        <authorList>
            <person name="Mesny F."/>
            <person name="Miyauchi S."/>
            <person name="Thiergart T."/>
            <person name="Pickel B."/>
            <person name="Atanasova L."/>
            <person name="Karlsson M."/>
            <person name="Huettel B."/>
            <person name="Barry K.W."/>
            <person name="Haridas S."/>
            <person name="Chen C."/>
            <person name="Bauer D."/>
            <person name="Andreopoulos W."/>
            <person name="Pangilinan J."/>
            <person name="LaButti K."/>
            <person name="Riley R."/>
            <person name="Lipzen A."/>
            <person name="Clum A."/>
            <person name="Drula E."/>
            <person name="Henrissat B."/>
            <person name="Kohler A."/>
            <person name="Grigoriev I.V."/>
            <person name="Martin F.M."/>
            <person name="Hacquard S."/>
        </authorList>
    </citation>
    <scope>NUCLEOTIDE SEQUENCE</scope>
    <source>
        <strain evidence="2">FSSC 5 MPI-SDFR-AT-0091</strain>
    </source>
</reference>
<keyword evidence="3" id="KW-1185">Reference proteome</keyword>
<evidence type="ECO:0000313" key="3">
    <source>
        <dbReference type="Proteomes" id="UP000736672"/>
    </source>
</evidence>
<evidence type="ECO:0000256" key="1">
    <source>
        <dbReference type="SAM" id="MobiDB-lite"/>
    </source>
</evidence>
<feature type="region of interest" description="Disordered" evidence="1">
    <location>
        <begin position="205"/>
        <end position="225"/>
    </location>
</feature>
<gene>
    <name evidence="2" type="ORF">B0J15DRAFT_591030</name>
</gene>
<protein>
    <submittedName>
        <fullName evidence="2">Uncharacterized protein</fullName>
    </submittedName>
</protein>
<evidence type="ECO:0000313" key="2">
    <source>
        <dbReference type="EMBL" id="KAH7271050.1"/>
    </source>
</evidence>
<dbReference type="Proteomes" id="UP000736672">
    <property type="component" value="Unassembled WGS sequence"/>
</dbReference>